<evidence type="ECO:0000313" key="2">
    <source>
        <dbReference type="Proteomes" id="UP000805193"/>
    </source>
</evidence>
<name>A0AC60PRH4_IXOPE</name>
<keyword evidence="2" id="KW-1185">Reference proteome</keyword>
<protein>
    <submittedName>
        <fullName evidence="1">Uncharacterized protein</fullName>
    </submittedName>
</protein>
<sequence length="226" mass="25041">MGLPTSTSTERRLRLGVHNTAEELIEAHLSNQRARLGVTETGRFILSRLGLSAPLHHPLPQTASLPQAIRSNIIVPPLLRHMHPVHHVQRREARARAIHNQYGCQPSTAYTDAASYTGRAATRAIVIMNNEPRSSIPLPRNHPLQAEEAAIALALTQTEAEVIVTDSHQAYRNFASGRIHAYTLRLINRNPPTRQVRIVWAPAHQGIPGNKIANLMTRGLTRRANA</sequence>
<dbReference type="Proteomes" id="UP000805193">
    <property type="component" value="Unassembled WGS sequence"/>
</dbReference>
<proteinExistence type="predicted"/>
<dbReference type="EMBL" id="JABSTQ010010132">
    <property type="protein sequence ID" value="KAG0423200.1"/>
    <property type="molecule type" value="Genomic_DNA"/>
</dbReference>
<comment type="caution">
    <text evidence="1">The sequence shown here is derived from an EMBL/GenBank/DDBJ whole genome shotgun (WGS) entry which is preliminary data.</text>
</comment>
<gene>
    <name evidence="1" type="ORF">HPB47_001013</name>
</gene>
<organism evidence="1 2">
    <name type="scientific">Ixodes persulcatus</name>
    <name type="common">Taiga tick</name>
    <dbReference type="NCBI Taxonomy" id="34615"/>
    <lineage>
        <taxon>Eukaryota</taxon>
        <taxon>Metazoa</taxon>
        <taxon>Ecdysozoa</taxon>
        <taxon>Arthropoda</taxon>
        <taxon>Chelicerata</taxon>
        <taxon>Arachnida</taxon>
        <taxon>Acari</taxon>
        <taxon>Parasitiformes</taxon>
        <taxon>Ixodida</taxon>
        <taxon>Ixodoidea</taxon>
        <taxon>Ixodidae</taxon>
        <taxon>Ixodinae</taxon>
        <taxon>Ixodes</taxon>
    </lineage>
</organism>
<reference evidence="1 2" key="1">
    <citation type="journal article" date="2020" name="Cell">
        <title>Large-Scale Comparative Analyses of Tick Genomes Elucidate Their Genetic Diversity and Vector Capacities.</title>
        <authorList>
            <consortium name="Tick Genome and Microbiome Consortium (TIGMIC)"/>
            <person name="Jia N."/>
            <person name="Wang J."/>
            <person name="Shi W."/>
            <person name="Du L."/>
            <person name="Sun Y."/>
            <person name="Zhan W."/>
            <person name="Jiang J.F."/>
            <person name="Wang Q."/>
            <person name="Zhang B."/>
            <person name="Ji P."/>
            <person name="Bell-Sakyi L."/>
            <person name="Cui X.M."/>
            <person name="Yuan T.T."/>
            <person name="Jiang B.G."/>
            <person name="Yang W.F."/>
            <person name="Lam T.T."/>
            <person name="Chang Q.C."/>
            <person name="Ding S.J."/>
            <person name="Wang X.J."/>
            <person name="Zhu J.G."/>
            <person name="Ruan X.D."/>
            <person name="Zhao L."/>
            <person name="Wei J.T."/>
            <person name="Ye R.Z."/>
            <person name="Que T.C."/>
            <person name="Du C.H."/>
            <person name="Zhou Y.H."/>
            <person name="Cheng J.X."/>
            <person name="Dai P.F."/>
            <person name="Guo W.B."/>
            <person name="Han X.H."/>
            <person name="Huang E.J."/>
            <person name="Li L.F."/>
            <person name="Wei W."/>
            <person name="Gao Y.C."/>
            <person name="Liu J.Z."/>
            <person name="Shao H.Z."/>
            <person name="Wang X."/>
            <person name="Wang C.C."/>
            <person name="Yang T.C."/>
            <person name="Huo Q.B."/>
            <person name="Li W."/>
            <person name="Chen H.Y."/>
            <person name="Chen S.E."/>
            <person name="Zhou L.G."/>
            <person name="Ni X.B."/>
            <person name="Tian J.H."/>
            <person name="Sheng Y."/>
            <person name="Liu T."/>
            <person name="Pan Y.S."/>
            <person name="Xia L.Y."/>
            <person name="Li J."/>
            <person name="Zhao F."/>
            <person name="Cao W.C."/>
        </authorList>
    </citation>
    <scope>NUCLEOTIDE SEQUENCE [LARGE SCALE GENOMIC DNA]</scope>
    <source>
        <strain evidence="1">Iper-2018</strain>
    </source>
</reference>
<evidence type="ECO:0000313" key="1">
    <source>
        <dbReference type="EMBL" id="KAG0423200.1"/>
    </source>
</evidence>
<accession>A0AC60PRH4</accession>